<dbReference type="PANTHER" id="PTHR11021:SF0">
    <property type="entry name" value="SMALL NUCLEAR RIBONUCLEOPROTEIN F"/>
    <property type="match status" value="1"/>
</dbReference>
<dbReference type="Proteomes" id="UP000509704">
    <property type="component" value="Chromosome 3"/>
</dbReference>
<dbReference type="InterPro" id="IPR010920">
    <property type="entry name" value="LSM_dom_sf"/>
</dbReference>
<dbReference type="RefSeq" id="XP_037143991.1">
    <property type="nucleotide sequence ID" value="XM_037288096.1"/>
</dbReference>
<proteinExistence type="inferred from homology"/>
<dbReference type="GO" id="GO:0071013">
    <property type="term" value="C:catalytic step 2 spliceosome"/>
    <property type="evidence" value="ECO:0007669"/>
    <property type="project" value="TreeGrafter"/>
</dbReference>
<dbReference type="FunFam" id="2.30.30.100:FF:000070">
    <property type="entry name" value="Small nuclear ribonucleoprotein F"/>
    <property type="match status" value="1"/>
</dbReference>
<evidence type="ECO:0000256" key="7">
    <source>
        <dbReference type="ARBA" id="ARBA00023242"/>
    </source>
</evidence>
<reference evidence="12 13" key="1">
    <citation type="submission" date="2020-07" db="EMBL/GenBank/DDBJ databases">
        <title>The yeast mating-type switching endonuclease HO is a domesticated member of an unorthodox homing genetic element family.</title>
        <authorList>
            <person name="Coughlan A.Y."/>
            <person name="Lombardi L."/>
            <person name="Braun-Galleani S."/>
            <person name="Martos A.R."/>
            <person name="Galeote V."/>
            <person name="Bigey F."/>
            <person name="Dequin S."/>
            <person name="Byrne K.P."/>
            <person name="Wolfe K.H."/>
        </authorList>
    </citation>
    <scope>NUCLEOTIDE SEQUENCE [LARGE SCALE GENOMIC DNA]</scope>
    <source>
        <strain evidence="12 13">NRRL Y-6702</strain>
    </source>
</reference>
<feature type="region of interest" description="Disordered" evidence="10">
    <location>
        <begin position="83"/>
        <end position="121"/>
    </location>
</feature>
<evidence type="ECO:0000313" key="12">
    <source>
        <dbReference type="EMBL" id="QLG72263.1"/>
    </source>
</evidence>
<dbReference type="InterPro" id="IPR034100">
    <property type="entry name" value="Sm_F"/>
</dbReference>
<dbReference type="InterPro" id="IPR016487">
    <property type="entry name" value="Lsm6/sSmF"/>
</dbReference>
<evidence type="ECO:0000256" key="2">
    <source>
        <dbReference type="ARBA" id="ARBA00007927"/>
    </source>
</evidence>
<keyword evidence="5" id="KW-0694">RNA-binding</keyword>
<dbReference type="GO" id="GO:0005685">
    <property type="term" value="C:U1 snRNP"/>
    <property type="evidence" value="ECO:0007669"/>
    <property type="project" value="TreeGrafter"/>
</dbReference>
<dbReference type="PROSITE" id="PS52002">
    <property type="entry name" value="SM"/>
    <property type="match status" value="1"/>
</dbReference>
<name>A0A7H9B162_ZYGMR</name>
<protein>
    <recommendedName>
        <fullName evidence="9">Sm protein F</fullName>
    </recommendedName>
</protein>
<evidence type="ECO:0000256" key="6">
    <source>
        <dbReference type="ARBA" id="ARBA00023187"/>
    </source>
</evidence>
<dbReference type="SMART" id="SM00651">
    <property type="entry name" value="Sm"/>
    <property type="match status" value="1"/>
</dbReference>
<dbReference type="KEGG" id="zmk:HG535_0C06180"/>
<accession>A0A7H9B162</accession>
<evidence type="ECO:0000256" key="1">
    <source>
        <dbReference type="ARBA" id="ARBA00004123"/>
    </source>
</evidence>
<evidence type="ECO:0000313" key="13">
    <source>
        <dbReference type="Proteomes" id="UP000509704"/>
    </source>
</evidence>
<dbReference type="EMBL" id="CP058606">
    <property type="protein sequence ID" value="QLG72263.1"/>
    <property type="molecule type" value="Genomic_DNA"/>
</dbReference>
<keyword evidence="13" id="KW-1185">Reference proteome</keyword>
<comment type="similarity">
    <text evidence="2">Belongs to the snRNP Sm proteins family. SmF/LSm6 subfamily.</text>
</comment>
<keyword evidence="4" id="KW-0747">Spliceosome</keyword>
<evidence type="ECO:0000259" key="11">
    <source>
        <dbReference type="PROSITE" id="PS52002"/>
    </source>
</evidence>
<dbReference type="GeneID" id="59235961"/>
<dbReference type="AlphaFoldDB" id="A0A7H9B162"/>
<dbReference type="PANTHER" id="PTHR11021">
    <property type="entry name" value="SMALL NUCLEAR RIBONUCLEOPROTEIN F SNRNP-F"/>
    <property type="match status" value="1"/>
</dbReference>
<gene>
    <name evidence="12" type="ORF">HG535_0C06180</name>
</gene>
<evidence type="ECO:0000256" key="5">
    <source>
        <dbReference type="ARBA" id="ARBA00022884"/>
    </source>
</evidence>
<dbReference type="GO" id="GO:0034715">
    <property type="term" value="C:pICln-Sm protein complex"/>
    <property type="evidence" value="ECO:0007669"/>
    <property type="project" value="TreeGrafter"/>
</dbReference>
<sequence>MSDFTPINPKPFLRDLIDKSILVTLKFNKTQYKGTLVSADNYFNLQLREAEEIVDNKSRGLIGEIFIRCNNVLWIGEDLKKTETTSEQALKSEKLETSEPSKTSETSNTAETDKASVSSNT</sequence>
<feature type="domain" description="Sm" evidence="11">
    <location>
        <begin position="8"/>
        <end position="81"/>
    </location>
</feature>
<evidence type="ECO:0000256" key="9">
    <source>
        <dbReference type="ARBA" id="ARBA00030144"/>
    </source>
</evidence>
<keyword evidence="7" id="KW-0539">Nucleus</keyword>
<dbReference type="InterPro" id="IPR001163">
    <property type="entry name" value="Sm_dom_euk/arc"/>
</dbReference>
<feature type="compositionally biased region" description="Basic and acidic residues" evidence="10">
    <location>
        <begin position="83"/>
        <end position="99"/>
    </location>
</feature>
<keyword evidence="8" id="KW-0687">Ribonucleoprotein</keyword>
<dbReference type="CDD" id="cd01722">
    <property type="entry name" value="Sm_F"/>
    <property type="match status" value="1"/>
</dbReference>
<dbReference type="GO" id="GO:0003723">
    <property type="term" value="F:RNA binding"/>
    <property type="evidence" value="ECO:0007669"/>
    <property type="project" value="UniProtKB-KW"/>
</dbReference>
<organism evidence="12 13">
    <name type="scientific">Zygotorulaspora mrakii</name>
    <name type="common">Zygosaccharomyces mrakii</name>
    <dbReference type="NCBI Taxonomy" id="42260"/>
    <lineage>
        <taxon>Eukaryota</taxon>
        <taxon>Fungi</taxon>
        <taxon>Dikarya</taxon>
        <taxon>Ascomycota</taxon>
        <taxon>Saccharomycotina</taxon>
        <taxon>Saccharomycetes</taxon>
        <taxon>Saccharomycetales</taxon>
        <taxon>Saccharomycetaceae</taxon>
        <taxon>Zygotorulaspora</taxon>
    </lineage>
</organism>
<comment type="subcellular location">
    <subcellularLocation>
        <location evidence="1">Nucleus</location>
    </subcellularLocation>
</comment>
<evidence type="ECO:0000256" key="3">
    <source>
        <dbReference type="ARBA" id="ARBA00022664"/>
    </source>
</evidence>
<evidence type="ECO:0000256" key="8">
    <source>
        <dbReference type="ARBA" id="ARBA00023274"/>
    </source>
</evidence>
<dbReference type="GO" id="GO:0000398">
    <property type="term" value="P:mRNA splicing, via spliceosome"/>
    <property type="evidence" value="ECO:0007669"/>
    <property type="project" value="InterPro"/>
</dbReference>
<dbReference type="Pfam" id="PF01423">
    <property type="entry name" value="LSM"/>
    <property type="match status" value="1"/>
</dbReference>
<dbReference type="Gene3D" id="2.30.30.100">
    <property type="match status" value="1"/>
</dbReference>
<dbReference type="InterPro" id="IPR047575">
    <property type="entry name" value="Sm"/>
</dbReference>
<dbReference type="OrthoDB" id="409625at2759"/>
<evidence type="ECO:0000256" key="4">
    <source>
        <dbReference type="ARBA" id="ARBA00022728"/>
    </source>
</evidence>
<keyword evidence="3" id="KW-0507">mRNA processing</keyword>
<evidence type="ECO:0000256" key="10">
    <source>
        <dbReference type="SAM" id="MobiDB-lite"/>
    </source>
</evidence>
<keyword evidence="6" id="KW-0508">mRNA splicing</keyword>
<dbReference type="SUPFAM" id="SSF50182">
    <property type="entry name" value="Sm-like ribonucleoproteins"/>
    <property type="match status" value="1"/>
</dbReference>